<comment type="function">
    <text evidence="9">Involved in beta-(1--&gt;2)glucan export. Transmembrane domains (TMD) form a pore in the inner membrane and the ATP-binding domain (NBD) is responsible for energy generation.</text>
</comment>
<evidence type="ECO:0000256" key="4">
    <source>
        <dbReference type="ARBA" id="ARBA00022692"/>
    </source>
</evidence>
<dbReference type="AlphaFoldDB" id="A0A1L3FNZ9"/>
<evidence type="ECO:0000256" key="9">
    <source>
        <dbReference type="ARBA" id="ARBA00024722"/>
    </source>
</evidence>
<evidence type="ECO:0000256" key="5">
    <source>
        <dbReference type="ARBA" id="ARBA00022741"/>
    </source>
</evidence>
<feature type="transmembrane region" description="Helical" evidence="10">
    <location>
        <begin position="70"/>
        <end position="88"/>
    </location>
</feature>
<evidence type="ECO:0000313" key="14">
    <source>
        <dbReference type="Proteomes" id="UP000181962"/>
    </source>
</evidence>
<evidence type="ECO:0000256" key="1">
    <source>
        <dbReference type="ARBA" id="ARBA00004651"/>
    </source>
</evidence>
<dbReference type="InterPro" id="IPR003593">
    <property type="entry name" value="AAA+_ATPase"/>
</dbReference>
<dbReference type="RefSeq" id="WP_049826546.1">
    <property type="nucleotide sequence ID" value="NZ_CP017637.1"/>
</dbReference>
<dbReference type="GO" id="GO:0005524">
    <property type="term" value="F:ATP binding"/>
    <property type="evidence" value="ECO:0007669"/>
    <property type="project" value="UniProtKB-KW"/>
</dbReference>
<proteinExistence type="inferred from homology"/>
<dbReference type="EMBL" id="CP017637">
    <property type="protein sequence ID" value="APG15016.1"/>
    <property type="molecule type" value="Genomic_DNA"/>
</dbReference>
<dbReference type="SMART" id="SM00382">
    <property type="entry name" value="AAA"/>
    <property type="match status" value="1"/>
</dbReference>
<evidence type="ECO:0000313" key="13">
    <source>
        <dbReference type="EMBL" id="APG15016.1"/>
    </source>
</evidence>
<evidence type="ECO:0000259" key="12">
    <source>
        <dbReference type="PROSITE" id="PS50929"/>
    </source>
</evidence>
<keyword evidence="4 10" id="KW-0812">Transmembrane</keyword>
<accession>A0A1L3FNZ9</accession>
<dbReference type="GO" id="GO:0005886">
    <property type="term" value="C:plasma membrane"/>
    <property type="evidence" value="ECO:0007669"/>
    <property type="project" value="UniProtKB-SubCell"/>
</dbReference>
<gene>
    <name evidence="13" type="ORF">BKD09_42550</name>
</gene>
<dbReference type="InterPro" id="IPR017871">
    <property type="entry name" value="ABC_transporter-like_CS"/>
</dbReference>
<keyword evidence="5" id="KW-0547">Nucleotide-binding</keyword>
<keyword evidence="3" id="KW-0813">Transport</keyword>
<dbReference type="InterPro" id="IPR011527">
    <property type="entry name" value="ABC1_TM_dom"/>
</dbReference>
<dbReference type="PROSITE" id="PS50893">
    <property type="entry name" value="ABC_TRANSPORTER_2"/>
    <property type="match status" value="1"/>
</dbReference>
<evidence type="ECO:0000256" key="2">
    <source>
        <dbReference type="ARBA" id="ARBA00005417"/>
    </source>
</evidence>
<dbReference type="PANTHER" id="PTHR24221">
    <property type="entry name" value="ATP-BINDING CASSETTE SUB-FAMILY B"/>
    <property type="match status" value="1"/>
</dbReference>
<dbReference type="InterPro" id="IPR027417">
    <property type="entry name" value="P-loop_NTPase"/>
</dbReference>
<dbReference type="InterPro" id="IPR036640">
    <property type="entry name" value="ABC1_TM_sf"/>
</dbReference>
<dbReference type="Pfam" id="PF00664">
    <property type="entry name" value="ABC_membrane"/>
    <property type="match status" value="1"/>
</dbReference>
<feature type="domain" description="ABC transmembrane type-1" evidence="12">
    <location>
        <begin position="31"/>
        <end position="318"/>
    </location>
</feature>
<dbReference type="Proteomes" id="UP000181962">
    <property type="component" value="Chromosome"/>
</dbReference>
<evidence type="ECO:0000256" key="3">
    <source>
        <dbReference type="ARBA" id="ARBA00022448"/>
    </source>
</evidence>
<keyword evidence="7 10" id="KW-1133">Transmembrane helix</keyword>
<dbReference type="Pfam" id="PF00005">
    <property type="entry name" value="ABC_tran"/>
    <property type="match status" value="1"/>
</dbReference>
<reference evidence="13 14" key="1">
    <citation type="submission" date="2016-11" db="EMBL/GenBank/DDBJ databases">
        <title>Complete Genome Sequence of Bradyrhizobium sp. strain J5, an isolated from soybean nodule in Hokkaido.</title>
        <authorList>
            <person name="Kanehara K."/>
        </authorList>
    </citation>
    <scope>NUCLEOTIDE SEQUENCE [LARGE SCALE GENOMIC DNA]</scope>
    <source>
        <strain evidence="13 14">J5</strain>
    </source>
</reference>
<dbReference type="GO" id="GO:0034040">
    <property type="term" value="F:ATPase-coupled lipid transmembrane transporter activity"/>
    <property type="evidence" value="ECO:0007669"/>
    <property type="project" value="TreeGrafter"/>
</dbReference>
<evidence type="ECO:0000256" key="6">
    <source>
        <dbReference type="ARBA" id="ARBA00022840"/>
    </source>
</evidence>
<dbReference type="PANTHER" id="PTHR24221:SF654">
    <property type="entry name" value="ATP-BINDING CASSETTE SUB-FAMILY B MEMBER 6"/>
    <property type="match status" value="1"/>
</dbReference>
<comment type="subcellular location">
    <subcellularLocation>
        <location evidence="1">Cell membrane</location>
        <topology evidence="1">Multi-pass membrane protein</topology>
    </subcellularLocation>
</comment>
<keyword evidence="6 13" id="KW-0067">ATP-binding</keyword>
<dbReference type="FunFam" id="3.40.50.300:FF:000287">
    <property type="entry name" value="Multidrug ABC transporter ATP-binding protein"/>
    <property type="match status" value="1"/>
</dbReference>
<feature type="transmembrane region" description="Helical" evidence="10">
    <location>
        <begin position="177"/>
        <end position="198"/>
    </location>
</feature>
<sequence>MTSQDDKRPAAIGLVLPIALEHWLKQPVRAAIILVGFLGATVADLFMPVYSGRLVDALTSGPSDQAARHAALIAFAGILALGLLSIMLRFTGLQAIVPFTLKTMSDVARGAFMRVQRFSTDWHANSFAGSTVRKVTRGMWALDLLNHTILMALLPSLAVLVGSTILLGLHWPELGAVIGLGAVIYVAITTALTIGYIAPAARVSNAWDSKVSGTLADALTCNTVAKSFGAEAREDARLDGVVRRWRARVQRTWLRSNGTSTVQFVMLLCFRASVIGGAILLWIAGRASPGDVTYVLTSYYVIHAYLREVGMHINNLQRSVNDMEELVAIYGEPIGIVDAPDAKPIDIHGGMITFEDVTFRYDSDRVPLYDGLSINIRAGERIGLVGRSGSGKTTFVKLLQRLYDVSGGRILIDGQDIALATQRSLRSQIATVEQEPILFHRSLAENIAYGRPGASIAAIKQAARLANAHDFIIRSPKGYGTLVGERGVNLSGGERQRVALARAFLADAPVLILDEATSSLDSESEALIQEAMERLMKDRTSIVIAHRLSTVRGLDRILVFDRGEIVEQGTHPALIVQPGGIYRSLFERQAIEFGPLPAEREPKTPLAASP</sequence>
<evidence type="ECO:0000256" key="7">
    <source>
        <dbReference type="ARBA" id="ARBA00022989"/>
    </source>
</evidence>
<dbReference type="PROSITE" id="PS50929">
    <property type="entry name" value="ABC_TM1F"/>
    <property type="match status" value="1"/>
</dbReference>
<dbReference type="GO" id="GO:0140359">
    <property type="term" value="F:ABC-type transporter activity"/>
    <property type="evidence" value="ECO:0007669"/>
    <property type="project" value="InterPro"/>
</dbReference>
<dbReference type="OrthoDB" id="9804259at2"/>
<protein>
    <submittedName>
        <fullName evidence="13">Multidrug ABC transporter ATP-binding protein</fullName>
    </submittedName>
</protein>
<feature type="transmembrane region" description="Helical" evidence="10">
    <location>
        <begin position="149"/>
        <end position="171"/>
    </location>
</feature>
<evidence type="ECO:0000256" key="10">
    <source>
        <dbReference type="SAM" id="Phobius"/>
    </source>
</evidence>
<organism evidence="13 14">
    <name type="scientific">Bradyrhizobium japonicum</name>
    <dbReference type="NCBI Taxonomy" id="375"/>
    <lineage>
        <taxon>Bacteria</taxon>
        <taxon>Pseudomonadati</taxon>
        <taxon>Pseudomonadota</taxon>
        <taxon>Alphaproteobacteria</taxon>
        <taxon>Hyphomicrobiales</taxon>
        <taxon>Nitrobacteraceae</taxon>
        <taxon>Bradyrhizobium</taxon>
    </lineage>
</organism>
<name>A0A1L3FNZ9_BRAJP</name>
<dbReference type="Gene3D" id="1.20.1560.10">
    <property type="entry name" value="ABC transporter type 1, transmembrane domain"/>
    <property type="match status" value="1"/>
</dbReference>
<comment type="similarity">
    <text evidence="2">Belongs to the ABC transporter superfamily.</text>
</comment>
<dbReference type="SUPFAM" id="SSF52540">
    <property type="entry name" value="P-loop containing nucleoside triphosphate hydrolases"/>
    <property type="match status" value="1"/>
</dbReference>
<keyword evidence="8 10" id="KW-0472">Membrane</keyword>
<dbReference type="PROSITE" id="PS00211">
    <property type="entry name" value="ABC_TRANSPORTER_1"/>
    <property type="match status" value="1"/>
</dbReference>
<dbReference type="InterPro" id="IPR003439">
    <property type="entry name" value="ABC_transporter-like_ATP-bd"/>
</dbReference>
<evidence type="ECO:0000256" key="8">
    <source>
        <dbReference type="ARBA" id="ARBA00023136"/>
    </source>
</evidence>
<dbReference type="GO" id="GO:0016887">
    <property type="term" value="F:ATP hydrolysis activity"/>
    <property type="evidence" value="ECO:0007669"/>
    <property type="project" value="InterPro"/>
</dbReference>
<dbReference type="Gene3D" id="3.40.50.300">
    <property type="entry name" value="P-loop containing nucleotide triphosphate hydrolases"/>
    <property type="match status" value="1"/>
</dbReference>
<dbReference type="SUPFAM" id="SSF90123">
    <property type="entry name" value="ABC transporter transmembrane region"/>
    <property type="match status" value="1"/>
</dbReference>
<evidence type="ECO:0000259" key="11">
    <source>
        <dbReference type="PROSITE" id="PS50893"/>
    </source>
</evidence>
<feature type="domain" description="ABC transporter" evidence="11">
    <location>
        <begin position="352"/>
        <end position="587"/>
    </location>
</feature>
<feature type="transmembrane region" description="Helical" evidence="10">
    <location>
        <begin position="30"/>
        <end position="50"/>
    </location>
</feature>
<dbReference type="InterPro" id="IPR039421">
    <property type="entry name" value="Type_1_exporter"/>
</dbReference>
<feature type="transmembrane region" description="Helical" evidence="10">
    <location>
        <begin position="264"/>
        <end position="284"/>
    </location>
</feature>